<dbReference type="Proteomes" id="UP000266721">
    <property type="component" value="Unassembled WGS sequence"/>
</dbReference>
<feature type="signal peptide" evidence="4">
    <location>
        <begin position="1"/>
        <end position="22"/>
    </location>
</feature>
<dbReference type="EMBL" id="KV595145">
    <property type="protein sequence ID" value="OPL21105.1"/>
    <property type="molecule type" value="Genomic_DNA"/>
</dbReference>
<keyword evidence="1 3" id="KW-0863">Zinc-finger</keyword>
<reference evidence="6 7" key="1">
    <citation type="journal article" date="2016" name="PLoS ONE">
        <title>A First Insight into the Genome of the Filter-Feeder Mussel Mytilus galloprovincialis.</title>
        <authorList>
            <person name="Murgarella M."/>
            <person name="Puiu D."/>
            <person name="Novoa B."/>
            <person name="Figueras A."/>
            <person name="Posada D."/>
            <person name="Canchaya C."/>
        </authorList>
    </citation>
    <scope>NUCLEOTIDE SEQUENCE [LARGE SCALE GENOMIC DNA]</scope>
    <source>
        <tissue evidence="6">Muscle</tissue>
    </source>
</reference>
<gene>
    <name evidence="6" type="ORF">AM593_02290</name>
</gene>
<dbReference type="SUPFAM" id="SSF57850">
    <property type="entry name" value="RING/U-box"/>
    <property type="match status" value="1"/>
</dbReference>
<dbReference type="GO" id="GO:0008270">
    <property type="term" value="F:zinc ion binding"/>
    <property type="evidence" value="ECO:0007669"/>
    <property type="project" value="UniProtKB-KW"/>
</dbReference>
<evidence type="ECO:0000256" key="4">
    <source>
        <dbReference type="SAM" id="SignalP"/>
    </source>
</evidence>
<dbReference type="AlphaFoldDB" id="A0A3R5TN04"/>
<evidence type="ECO:0000256" key="3">
    <source>
        <dbReference type="PROSITE-ProRule" id="PRU00175"/>
    </source>
</evidence>
<feature type="chain" id="PRO_5018781074" description="RING-type domain-containing protein" evidence="4">
    <location>
        <begin position="23"/>
        <end position="104"/>
    </location>
</feature>
<keyword evidence="2" id="KW-0862">Zinc</keyword>
<evidence type="ECO:0000256" key="2">
    <source>
        <dbReference type="ARBA" id="ARBA00022833"/>
    </source>
</evidence>
<name>A0A3R5TN04_MYTGA</name>
<keyword evidence="4" id="KW-0732">Signal</keyword>
<protein>
    <recommendedName>
        <fullName evidence="5">RING-type domain-containing protein</fullName>
    </recommendedName>
</protein>
<sequence>MDPGHIMICIVVIGIESTCVICLEPKVEADISALRCAHTFHGPCIRKSLKNKQECPDTALYIMQGKCSIELQNEHETEIPQYLSNLKYEGRRHSWTKMLNTTQT</sequence>
<dbReference type="SMR" id="A0A3R5TN04"/>
<dbReference type="SMART" id="SM00184">
    <property type="entry name" value="RING"/>
    <property type="match status" value="1"/>
</dbReference>
<feature type="domain" description="RING-type" evidence="5">
    <location>
        <begin position="19"/>
        <end position="56"/>
    </location>
</feature>
<evidence type="ECO:0000313" key="7">
    <source>
        <dbReference type="Proteomes" id="UP000266721"/>
    </source>
</evidence>
<dbReference type="Pfam" id="PF13639">
    <property type="entry name" value="zf-RING_2"/>
    <property type="match status" value="1"/>
</dbReference>
<dbReference type="Gene3D" id="3.30.40.10">
    <property type="entry name" value="Zinc/RING finger domain, C3HC4 (zinc finger)"/>
    <property type="match status" value="1"/>
</dbReference>
<proteinExistence type="predicted"/>
<evidence type="ECO:0000256" key="1">
    <source>
        <dbReference type="ARBA" id="ARBA00022771"/>
    </source>
</evidence>
<organism evidence="6 7">
    <name type="scientific">Mytilus galloprovincialis</name>
    <name type="common">Mediterranean mussel</name>
    <dbReference type="NCBI Taxonomy" id="29158"/>
    <lineage>
        <taxon>Eukaryota</taxon>
        <taxon>Metazoa</taxon>
        <taxon>Spiralia</taxon>
        <taxon>Lophotrochozoa</taxon>
        <taxon>Mollusca</taxon>
        <taxon>Bivalvia</taxon>
        <taxon>Autobranchia</taxon>
        <taxon>Pteriomorphia</taxon>
        <taxon>Mytilida</taxon>
        <taxon>Mytiloidea</taxon>
        <taxon>Mytilidae</taxon>
        <taxon>Mytilinae</taxon>
        <taxon>Mytilus</taxon>
    </lineage>
</organism>
<evidence type="ECO:0000259" key="5">
    <source>
        <dbReference type="PROSITE" id="PS50089"/>
    </source>
</evidence>
<keyword evidence="1 3" id="KW-0479">Metal-binding</keyword>
<keyword evidence="7" id="KW-1185">Reference proteome</keyword>
<dbReference type="InterPro" id="IPR001841">
    <property type="entry name" value="Znf_RING"/>
</dbReference>
<accession>A0A3R5TN04</accession>
<dbReference type="PROSITE" id="PS50089">
    <property type="entry name" value="ZF_RING_2"/>
    <property type="match status" value="1"/>
</dbReference>
<feature type="non-terminal residue" evidence="6">
    <location>
        <position position="1"/>
    </location>
</feature>
<evidence type="ECO:0000313" key="6">
    <source>
        <dbReference type="EMBL" id="OPL21105.1"/>
    </source>
</evidence>
<dbReference type="InterPro" id="IPR013083">
    <property type="entry name" value="Znf_RING/FYVE/PHD"/>
</dbReference>